<dbReference type="PIRSF" id="PIRSF005644">
    <property type="entry name" value="Hdrgns_mtr_HypE"/>
    <property type="match status" value="1"/>
</dbReference>
<dbReference type="NCBIfam" id="TIGR02124">
    <property type="entry name" value="hypE"/>
    <property type="match status" value="1"/>
</dbReference>
<dbReference type="Gene3D" id="3.90.650.10">
    <property type="entry name" value="PurM-like C-terminal domain"/>
    <property type="match status" value="1"/>
</dbReference>
<dbReference type="OrthoDB" id="9801934at2"/>
<dbReference type="GO" id="GO:0051604">
    <property type="term" value="P:protein maturation"/>
    <property type="evidence" value="ECO:0007669"/>
    <property type="project" value="TreeGrafter"/>
</dbReference>
<dbReference type="InterPro" id="IPR036676">
    <property type="entry name" value="PurM-like_C_sf"/>
</dbReference>
<dbReference type="EMBL" id="JH600070">
    <property type="protein sequence ID" value="EIJ43233.1"/>
    <property type="molecule type" value="Genomic_DNA"/>
</dbReference>
<organism evidence="4 5">
    <name type="scientific">Beggiatoa alba B18LD</name>
    <dbReference type="NCBI Taxonomy" id="395493"/>
    <lineage>
        <taxon>Bacteria</taxon>
        <taxon>Pseudomonadati</taxon>
        <taxon>Pseudomonadota</taxon>
        <taxon>Gammaproteobacteria</taxon>
        <taxon>Thiotrichales</taxon>
        <taxon>Thiotrichaceae</taxon>
        <taxon>Beggiatoa</taxon>
    </lineage>
</organism>
<dbReference type="PANTHER" id="PTHR30303:SF0">
    <property type="entry name" value="CARBAMOYL DEHYDRATASE HYPE"/>
    <property type="match status" value="1"/>
</dbReference>
<dbReference type="eggNOG" id="COG0309">
    <property type="taxonomic scope" value="Bacteria"/>
</dbReference>
<evidence type="ECO:0000259" key="3">
    <source>
        <dbReference type="Pfam" id="PF02769"/>
    </source>
</evidence>
<dbReference type="RefSeq" id="WP_002690239.1">
    <property type="nucleotide sequence ID" value="NZ_JH600070.1"/>
</dbReference>
<dbReference type="Proteomes" id="UP000005744">
    <property type="component" value="Unassembled WGS sequence"/>
</dbReference>
<dbReference type="PANTHER" id="PTHR30303">
    <property type="entry name" value="HYDROGENASE ISOENZYMES FORMATION PROTEIN HYPE"/>
    <property type="match status" value="1"/>
</dbReference>
<evidence type="ECO:0000313" key="4">
    <source>
        <dbReference type="EMBL" id="EIJ43233.1"/>
    </source>
</evidence>
<dbReference type="CDD" id="cd02197">
    <property type="entry name" value="HypE"/>
    <property type="match status" value="1"/>
</dbReference>
<evidence type="ECO:0000259" key="2">
    <source>
        <dbReference type="Pfam" id="PF00586"/>
    </source>
</evidence>
<name>I3CHZ0_9GAMM</name>
<sequence>MQDTHISLAHGNGGRLMRELITQLFAKHLQHPTLNTQLDATTLPWSASHLVITTDGFIVKPLEFAGGNIGSLAVHGTVNDLAVAGAKPLYLTLNVFIEEGLEIATLERVIISMAQAAQQAGVSIVAGDTKVVQRGEGGGLYLATTGVGVKIAPQTLDFSSIQAGDIILVSGAVGNHGIAVMLAREQFGLRGDLQSDSANVFPLTHALLPLTGLRFMRDPTRGGLATVAHEISQATGKTVILEQGNIPIHDAVQVVCDMLGYDPLYLACEGRVVAVVAKEQAEQALASWRALAQGEQAAIIGQVATGDARVILRTPLGGERLLEELEDDPLPRIC</sequence>
<keyword evidence="5" id="KW-1185">Reference proteome</keyword>
<dbReference type="Gene3D" id="3.30.1330.10">
    <property type="entry name" value="PurM-like, N-terminal domain"/>
    <property type="match status" value="1"/>
</dbReference>
<protein>
    <submittedName>
        <fullName evidence="4">Hydrogenase expression/formation protein HypE</fullName>
    </submittedName>
</protein>
<proteinExistence type="inferred from homology"/>
<comment type="similarity">
    <text evidence="1">Belongs to the HypE family.</text>
</comment>
<dbReference type="AlphaFoldDB" id="I3CHZ0"/>
<dbReference type="InterPro" id="IPR016188">
    <property type="entry name" value="PurM-like_N"/>
</dbReference>
<dbReference type="HOGENOM" id="CLU_049733_0_0_6"/>
<evidence type="ECO:0000313" key="5">
    <source>
        <dbReference type="Proteomes" id="UP000005744"/>
    </source>
</evidence>
<accession>I3CHZ0</accession>
<evidence type="ECO:0000256" key="1">
    <source>
        <dbReference type="ARBA" id="ARBA00006243"/>
    </source>
</evidence>
<feature type="domain" description="PurM-like N-terminal" evidence="2">
    <location>
        <begin position="46"/>
        <end position="149"/>
    </location>
</feature>
<dbReference type="STRING" id="395493.BegalDRAFT_2380"/>
<dbReference type="InterPro" id="IPR036921">
    <property type="entry name" value="PurM-like_N_sf"/>
</dbReference>
<dbReference type="InterPro" id="IPR010918">
    <property type="entry name" value="PurM-like_C_dom"/>
</dbReference>
<gene>
    <name evidence="4" type="ORF">BegalDRAFT_2380</name>
</gene>
<reference evidence="4 5" key="1">
    <citation type="submission" date="2011-11" db="EMBL/GenBank/DDBJ databases">
        <title>Improved High-Quality Draft sequence of Beggiatoa alba B18lD.</title>
        <authorList>
            <consortium name="US DOE Joint Genome Institute"/>
            <person name="Lucas S."/>
            <person name="Han J."/>
            <person name="Lapidus A."/>
            <person name="Cheng J.-F."/>
            <person name="Goodwin L."/>
            <person name="Pitluck S."/>
            <person name="Peters L."/>
            <person name="Mikhailova N."/>
            <person name="Held B."/>
            <person name="Detter J.C."/>
            <person name="Han C."/>
            <person name="Tapia R."/>
            <person name="Land M."/>
            <person name="Hauser L."/>
            <person name="Kyrpides N."/>
            <person name="Ivanova N."/>
            <person name="Pagani I."/>
            <person name="Samuel K."/>
            <person name="Teske A."/>
            <person name="Mueller J."/>
            <person name="Woyke T."/>
        </authorList>
    </citation>
    <scope>NUCLEOTIDE SEQUENCE [LARGE SCALE GENOMIC DNA]</scope>
    <source>
        <strain evidence="4 5">B18LD</strain>
    </source>
</reference>
<dbReference type="InterPro" id="IPR011854">
    <property type="entry name" value="HypE"/>
</dbReference>
<feature type="domain" description="PurM-like C-terminal" evidence="3">
    <location>
        <begin position="162"/>
        <end position="307"/>
    </location>
</feature>
<dbReference type="Pfam" id="PF00586">
    <property type="entry name" value="AIRS"/>
    <property type="match status" value="1"/>
</dbReference>
<dbReference type="SUPFAM" id="SSF56042">
    <property type="entry name" value="PurM C-terminal domain-like"/>
    <property type="match status" value="1"/>
</dbReference>
<dbReference type="Pfam" id="PF02769">
    <property type="entry name" value="AIRS_C"/>
    <property type="match status" value="1"/>
</dbReference>
<dbReference type="SUPFAM" id="SSF55326">
    <property type="entry name" value="PurM N-terminal domain-like"/>
    <property type="match status" value="1"/>
</dbReference>